<comment type="caution">
    <text evidence="2">The sequence shown here is derived from an EMBL/GenBank/DDBJ whole genome shotgun (WGS) entry which is preliminary data.</text>
</comment>
<dbReference type="GO" id="GO:0042752">
    <property type="term" value="P:regulation of circadian rhythm"/>
    <property type="evidence" value="ECO:0007669"/>
    <property type="project" value="InterPro"/>
</dbReference>
<evidence type="ECO:0000313" key="2">
    <source>
        <dbReference type="EMBL" id="KAK7362632.1"/>
    </source>
</evidence>
<dbReference type="EMBL" id="JAYMYQ010000001">
    <property type="protein sequence ID" value="KAK7362632.1"/>
    <property type="molecule type" value="Genomic_DNA"/>
</dbReference>
<sequence length="368" mass="40765">MHNTNLPSKFWEQHCRDSIILLDGFSFALDLLAYLLLTRVKATPCGAFLSRNTPSPEPNPEGFFSAKIPITLSRTMEEEDLRLHSPLFSPDPEPLPESTRSSSSSSSSSAVTVANTSKDFSHHSAPAPFLDQSARWTDQQHSLYLSSLEASFVKELHHSMSLRGWSIQNNADETYNCRTSPNSFNMHSQSQALQDACQKISLERAAPMLESTADSHVLAGSQFRLTSVDRGCTLGEPNTYNHGLLCDEEIHAGGNSAFTDQTPRSLDKQSICYKSNQELICSTTEVTDQNFKDEEARSSCMPVMKRLKTATADGSNCDQVVPFGKSHSPDVSTSSNSTSEIIRHELLSEAPESYHCPKYDLPYFLKGR</sequence>
<reference evidence="2 3" key="1">
    <citation type="submission" date="2024-01" db="EMBL/GenBank/DDBJ databases">
        <title>The genomes of 5 underutilized Papilionoideae crops provide insights into root nodulation and disease resistanc.</title>
        <authorList>
            <person name="Jiang F."/>
        </authorList>
    </citation>
    <scope>NUCLEOTIDE SEQUENCE [LARGE SCALE GENOMIC DNA]</scope>
    <source>
        <strain evidence="2">LVBAO_FW01</strain>
        <tissue evidence="2">Leaves</tissue>
    </source>
</reference>
<keyword evidence="3" id="KW-1185">Reference proteome</keyword>
<organism evidence="2 3">
    <name type="scientific">Canavalia gladiata</name>
    <name type="common">Sword bean</name>
    <name type="synonym">Dolichos gladiatus</name>
    <dbReference type="NCBI Taxonomy" id="3824"/>
    <lineage>
        <taxon>Eukaryota</taxon>
        <taxon>Viridiplantae</taxon>
        <taxon>Streptophyta</taxon>
        <taxon>Embryophyta</taxon>
        <taxon>Tracheophyta</taxon>
        <taxon>Spermatophyta</taxon>
        <taxon>Magnoliopsida</taxon>
        <taxon>eudicotyledons</taxon>
        <taxon>Gunneridae</taxon>
        <taxon>Pentapetalae</taxon>
        <taxon>rosids</taxon>
        <taxon>fabids</taxon>
        <taxon>Fabales</taxon>
        <taxon>Fabaceae</taxon>
        <taxon>Papilionoideae</taxon>
        <taxon>50 kb inversion clade</taxon>
        <taxon>NPAAA clade</taxon>
        <taxon>indigoferoid/millettioid clade</taxon>
        <taxon>Phaseoleae</taxon>
        <taxon>Canavalia</taxon>
    </lineage>
</organism>
<gene>
    <name evidence="2" type="ORF">VNO77_04750</name>
</gene>
<dbReference type="Proteomes" id="UP001367508">
    <property type="component" value="Unassembled WGS sequence"/>
</dbReference>
<dbReference type="AlphaFoldDB" id="A0AAN9N274"/>
<evidence type="ECO:0000256" key="1">
    <source>
        <dbReference type="SAM" id="MobiDB-lite"/>
    </source>
</evidence>
<name>A0AAN9N274_CANGL</name>
<dbReference type="InterPro" id="IPR044678">
    <property type="entry name" value="COR27/28"/>
</dbReference>
<dbReference type="PANTHER" id="PTHR33676">
    <property type="entry name" value="COLD REGULATED PROTEIN 27"/>
    <property type="match status" value="1"/>
</dbReference>
<dbReference type="GO" id="GO:0009409">
    <property type="term" value="P:response to cold"/>
    <property type="evidence" value="ECO:0007669"/>
    <property type="project" value="InterPro"/>
</dbReference>
<proteinExistence type="predicted"/>
<feature type="region of interest" description="Disordered" evidence="1">
    <location>
        <begin position="84"/>
        <end position="109"/>
    </location>
</feature>
<dbReference type="PANTHER" id="PTHR33676:SF17">
    <property type="entry name" value="COLD-REGULATED PROTEIN 28"/>
    <property type="match status" value="1"/>
</dbReference>
<accession>A0AAN9N274</accession>
<protein>
    <submittedName>
        <fullName evidence="2">Uncharacterized protein</fullName>
    </submittedName>
</protein>
<evidence type="ECO:0000313" key="3">
    <source>
        <dbReference type="Proteomes" id="UP001367508"/>
    </source>
</evidence>